<name>I7C6R4_MYCHA</name>
<dbReference type="HOGENOM" id="CLU_1382775_0_0_14"/>
<proteinExistence type="predicted"/>
<dbReference type="STRING" id="1212765.MHLP_03210"/>
<dbReference type="AlphaFoldDB" id="I7C6R4"/>
<evidence type="ECO:0000313" key="2">
    <source>
        <dbReference type="EMBL" id="AFO52222.1"/>
    </source>
</evidence>
<evidence type="ECO:0000256" key="1">
    <source>
        <dbReference type="SAM" id="Phobius"/>
    </source>
</evidence>
<keyword evidence="1" id="KW-1133">Transmembrane helix</keyword>
<protein>
    <submittedName>
        <fullName evidence="2">Uncharacterized protein</fullName>
    </submittedName>
</protein>
<reference evidence="2 3" key="1">
    <citation type="journal article" date="2012" name="J. Bacteriol.">
        <title>Genome Sequence of "Candidatus Mycoplasma haemolamae" Strain Purdue, a Red Blood Cell Pathogen of Alpacas (Vicugna pacos) and Llamas (Lama glama).</title>
        <authorList>
            <person name="Guimaraes A.M."/>
            <person name="Toth B."/>
            <person name="Santos A.P."/>
            <person name="do Nascimento N.C."/>
            <person name="Kritchevsky J.E."/>
            <person name="Messick J.B."/>
        </authorList>
    </citation>
    <scope>NUCLEOTIDE SEQUENCE [LARGE SCALE GENOMIC DNA]</scope>
    <source>
        <strain evidence="2 3">Purdue</strain>
    </source>
</reference>
<organism evidence="2 3">
    <name type="scientific">Mycoplasma haematolamae (strain Purdue)</name>
    <dbReference type="NCBI Taxonomy" id="1212765"/>
    <lineage>
        <taxon>Bacteria</taxon>
        <taxon>Bacillati</taxon>
        <taxon>Mycoplasmatota</taxon>
        <taxon>Mollicutes</taxon>
        <taxon>Mycoplasmataceae</taxon>
        <taxon>Mycoplasma</taxon>
    </lineage>
</organism>
<dbReference type="OrthoDB" id="398313at2"/>
<reference evidence="3" key="2">
    <citation type="submission" date="2012-07" db="EMBL/GenBank/DDBJ databases">
        <title>Complete genome sequence of 'Candidatus Mycoplasma haemolamae'.</title>
        <authorList>
            <person name="Guimaraes A.M.S."/>
            <person name="Toth B."/>
            <person name="Santos A.P."/>
            <person name="Nascimento N.C."/>
            <person name="Sojka J.E."/>
            <person name="Messick J.B."/>
        </authorList>
    </citation>
    <scope>NUCLEOTIDE SEQUENCE [LARGE SCALE GENOMIC DNA]</scope>
    <source>
        <strain evidence="3">Purdue</strain>
    </source>
</reference>
<feature type="transmembrane region" description="Helical" evidence="1">
    <location>
        <begin position="6"/>
        <end position="28"/>
    </location>
</feature>
<dbReference type="PATRIC" id="fig|1212765.3.peg.728"/>
<sequence length="197" mass="23727">MLFYSWVNYSTFGIAIIFLYGAFFFFWVKLKNMYTQNLLQIKKELFQLRKDSYFLARKKEVHDEQVAEFISQLQVPKGPGIRYQKLSTTLQEFERQFKKLLLKEEFFLFCKNRILEWAYDLEQQNSKKLLSAIKLFQIRVDLPEKKVEDETESINKDLKGLKERTHGIKNNHNWLVHSFSSYEQEAKERLSLLHRPA</sequence>
<accession>I7C6R4</accession>
<evidence type="ECO:0000313" key="3">
    <source>
        <dbReference type="Proteomes" id="UP000006502"/>
    </source>
</evidence>
<dbReference type="EMBL" id="CP003731">
    <property type="protein sequence ID" value="AFO52222.1"/>
    <property type="molecule type" value="Genomic_DNA"/>
</dbReference>
<gene>
    <name evidence="2" type="ordered locus">MHLP_03210</name>
</gene>
<keyword evidence="1" id="KW-0812">Transmembrane</keyword>
<keyword evidence="3" id="KW-1185">Reference proteome</keyword>
<dbReference type="Proteomes" id="UP000006502">
    <property type="component" value="Chromosome"/>
</dbReference>
<keyword evidence="1" id="KW-0472">Membrane</keyword>
<dbReference type="KEGG" id="mhl:MHLP_03210"/>